<dbReference type="SUPFAM" id="SSF53178">
    <property type="entry name" value="Peptidyl-tRNA hydrolase-like"/>
    <property type="match status" value="1"/>
</dbReference>
<comment type="similarity">
    <text evidence="5 6">Belongs to the PTH family.</text>
</comment>
<evidence type="ECO:0000256" key="2">
    <source>
        <dbReference type="ARBA" id="ARBA00022555"/>
    </source>
</evidence>
<evidence type="ECO:0000313" key="9">
    <source>
        <dbReference type="RefSeq" id="XP_022774678.1"/>
    </source>
</evidence>
<dbReference type="RefSeq" id="XP_022774678.1">
    <property type="nucleotide sequence ID" value="XM_022918943.1"/>
</dbReference>
<dbReference type="NCBIfam" id="TIGR00447">
    <property type="entry name" value="pth"/>
    <property type="match status" value="1"/>
</dbReference>
<keyword evidence="8" id="KW-1185">Reference proteome</keyword>
<keyword evidence="2" id="KW-0820">tRNA-binding</keyword>
<dbReference type="PROSITE" id="PS01195">
    <property type="entry name" value="PEPT_TRNA_HYDROL_1"/>
    <property type="match status" value="1"/>
</dbReference>
<feature type="compositionally biased region" description="Pro residues" evidence="7">
    <location>
        <begin position="59"/>
        <end position="70"/>
    </location>
</feature>
<dbReference type="PROSITE" id="PS01196">
    <property type="entry name" value="PEPT_TRNA_HYDROL_2"/>
    <property type="match status" value="1"/>
</dbReference>
<evidence type="ECO:0000256" key="4">
    <source>
        <dbReference type="ARBA" id="ARBA00022884"/>
    </source>
</evidence>
<dbReference type="EC" id="3.1.1.29" evidence="1"/>
<feature type="region of interest" description="Disordered" evidence="7">
    <location>
        <begin position="44"/>
        <end position="71"/>
    </location>
</feature>
<gene>
    <name evidence="9" type="primary">LOC111316793</name>
</gene>
<evidence type="ECO:0000256" key="3">
    <source>
        <dbReference type="ARBA" id="ARBA00022801"/>
    </source>
</evidence>
<protein>
    <recommendedName>
        <fullName evidence="1">peptidyl-tRNA hydrolase</fullName>
        <ecNumber evidence="1">3.1.1.29</ecNumber>
    </recommendedName>
</protein>
<sequence>MMKLSSSISSVRFLIKSYPSSFFPSFKISTTLKTTMTQFPKFSIQNTHSSPAKDSQVTPPKPKPNPPPQQPWLIVGLGNPGEKYNGTRHNVGFEMVDTIAEAEGISINTVNFKSLFGIGSIGNVPVMLVKPQTFVNSSGDSVGAIVSYYKIPLKQVLVIFDDLDLPFAKLRLLPKGGHGGHNGMRSIIDHLKGSRDFPRLRIGIGRPPGAGRMDVVNFVLDPFNKQEHEELEFTFQHGMEAVRILLLEGFNKSASYVNSTKTIEQLG</sequence>
<name>A0A6P6BC39_DURZI</name>
<dbReference type="InterPro" id="IPR018171">
    <property type="entry name" value="Pept_tRNA_hydro_CS"/>
</dbReference>
<dbReference type="HAMAP" id="MF_00083">
    <property type="entry name" value="Pept_tRNA_hydro_bact"/>
    <property type="match status" value="1"/>
</dbReference>
<dbReference type="GO" id="GO:0004045">
    <property type="term" value="F:peptidyl-tRNA hydrolase activity"/>
    <property type="evidence" value="ECO:0007669"/>
    <property type="project" value="UniProtKB-EC"/>
</dbReference>
<evidence type="ECO:0000313" key="8">
    <source>
        <dbReference type="Proteomes" id="UP000515121"/>
    </source>
</evidence>
<feature type="compositionally biased region" description="Polar residues" evidence="7">
    <location>
        <begin position="44"/>
        <end position="58"/>
    </location>
</feature>
<evidence type="ECO:0000256" key="1">
    <source>
        <dbReference type="ARBA" id="ARBA00013260"/>
    </source>
</evidence>
<evidence type="ECO:0000256" key="7">
    <source>
        <dbReference type="SAM" id="MobiDB-lite"/>
    </source>
</evidence>
<dbReference type="Proteomes" id="UP000515121">
    <property type="component" value="Unplaced"/>
</dbReference>
<dbReference type="GeneID" id="111316793"/>
<organism evidence="8 9">
    <name type="scientific">Durio zibethinus</name>
    <name type="common">Durian</name>
    <dbReference type="NCBI Taxonomy" id="66656"/>
    <lineage>
        <taxon>Eukaryota</taxon>
        <taxon>Viridiplantae</taxon>
        <taxon>Streptophyta</taxon>
        <taxon>Embryophyta</taxon>
        <taxon>Tracheophyta</taxon>
        <taxon>Spermatophyta</taxon>
        <taxon>Magnoliopsida</taxon>
        <taxon>eudicotyledons</taxon>
        <taxon>Gunneridae</taxon>
        <taxon>Pentapetalae</taxon>
        <taxon>rosids</taxon>
        <taxon>malvids</taxon>
        <taxon>Malvales</taxon>
        <taxon>Malvaceae</taxon>
        <taxon>Helicteroideae</taxon>
        <taxon>Durio</taxon>
    </lineage>
</organism>
<dbReference type="GO" id="GO:0000049">
    <property type="term" value="F:tRNA binding"/>
    <property type="evidence" value="ECO:0007669"/>
    <property type="project" value="UniProtKB-KW"/>
</dbReference>
<dbReference type="Gene3D" id="3.40.50.1470">
    <property type="entry name" value="Peptidyl-tRNA hydrolase"/>
    <property type="match status" value="1"/>
</dbReference>
<keyword evidence="3" id="KW-0378">Hydrolase</keyword>
<accession>A0A6P6BC39</accession>
<dbReference type="Pfam" id="PF01195">
    <property type="entry name" value="Pept_tRNA_hydro"/>
    <property type="match status" value="1"/>
</dbReference>
<dbReference type="AlphaFoldDB" id="A0A6P6BC39"/>
<evidence type="ECO:0000256" key="6">
    <source>
        <dbReference type="RuleBase" id="RU004320"/>
    </source>
</evidence>
<dbReference type="PANTHER" id="PTHR17224:SF1">
    <property type="entry name" value="PEPTIDYL-TRNA HYDROLASE"/>
    <property type="match status" value="1"/>
</dbReference>
<dbReference type="KEGG" id="dzi:111316793"/>
<dbReference type="PANTHER" id="PTHR17224">
    <property type="entry name" value="PEPTIDYL-TRNA HYDROLASE"/>
    <property type="match status" value="1"/>
</dbReference>
<reference evidence="9" key="1">
    <citation type="submission" date="2025-08" db="UniProtKB">
        <authorList>
            <consortium name="RefSeq"/>
        </authorList>
    </citation>
    <scope>IDENTIFICATION</scope>
    <source>
        <tissue evidence="9">Fruit stalk</tissue>
    </source>
</reference>
<dbReference type="InterPro" id="IPR036416">
    <property type="entry name" value="Pept_tRNA_hydro_sf"/>
</dbReference>
<proteinExistence type="inferred from homology"/>
<dbReference type="OrthoDB" id="1711136at2759"/>
<keyword evidence="4" id="KW-0694">RNA-binding</keyword>
<dbReference type="FunFam" id="3.40.50.1470:FF:000001">
    <property type="entry name" value="Peptidyl-tRNA hydrolase"/>
    <property type="match status" value="1"/>
</dbReference>
<evidence type="ECO:0000256" key="5">
    <source>
        <dbReference type="ARBA" id="ARBA00038063"/>
    </source>
</evidence>
<dbReference type="InterPro" id="IPR001328">
    <property type="entry name" value="Pept_tRNA_hydro"/>
</dbReference>